<dbReference type="SUPFAM" id="SSF48403">
    <property type="entry name" value="Ankyrin repeat"/>
    <property type="match status" value="1"/>
</dbReference>
<dbReference type="SMART" id="SM00248">
    <property type="entry name" value="ANK"/>
    <property type="match status" value="3"/>
</dbReference>
<dbReference type="PROSITE" id="PS50297">
    <property type="entry name" value="ANK_REP_REGION"/>
    <property type="match status" value="1"/>
</dbReference>
<feature type="repeat" description="ANK" evidence="3">
    <location>
        <begin position="102"/>
        <end position="134"/>
    </location>
</feature>
<dbReference type="PROSITE" id="PS50088">
    <property type="entry name" value="ANK_REPEAT"/>
    <property type="match status" value="1"/>
</dbReference>
<dbReference type="EMBL" id="CAIIXF020000006">
    <property type="protein sequence ID" value="CAH1785339.1"/>
    <property type="molecule type" value="Genomic_DNA"/>
</dbReference>
<gene>
    <name evidence="4" type="ORF">OFUS_LOCUS11410</name>
</gene>
<dbReference type="OrthoDB" id="9977361at2759"/>
<dbReference type="Gene3D" id="1.25.40.20">
    <property type="entry name" value="Ankyrin repeat-containing domain"/>
    <property type="match status" value="2"/>
</dbReference>
<sequence>MTSTKQYEQGIEEALTRNDKAQLESHLTRQHSLSSDILLWAFENNIQLDTEIVQLLIENGANINACDQYGWTVLMGAASMNQSAMCLTLIELGADVNARVSYGQTALVIAAQRNHLDCCCVLIEHGADVNATDQSGKSALMFAVEKG</sequence>
<dbReference type="AlphaFoldDB" id="A0A8S4NZR1"/>
<dbReference type="PANTHER" id="PTHR24171:SF9">
    <property type="entry name" value="ANKYRIN REPEAT DOMAIN-CONTAINING PROTEIN 39"/>
    <property type="match status" value="1"/>
</dbReference>
<evidence type="ECO:0000256" key="1">
    <source>
        <dbReference type="ARBA" id="ARBA00022737"/>
    </source>
</evidence>
<dbReference type="Pfam" id="PF12796">
    <property type="entry name" value="Ank_2"/>
    <property type="match status" value="2"/>
</dbReference>
<reference evidence="4" key="1">
    <citation type="submission" date="2022-03" db="EMBL/GenBank/DDBJ databases">
        <authorList>
            <person name="Martin C."/>
        </authorList>
    </citation>
    <scope>NUCLEOTIDE SEQUENCE</scope>
</reference>
<evidence type="ECO:0000313" key="5">
    <source>
        <dbReference type="Proteomes" id="UP000749559"/>
    </source>
</evidence>
<accession>A0A8S4NZR1</accession>
<keyword evidence="1" id="KW-0677">Repeat</keyword>
<proteinExistence type="predicted"/>
<dbReference type="InterPro" id="IPR002110">
    <property type="entry name" value="Ankyrin_rpt"/>
</dbReference>
<keyword evidence="2 3" id="KW-0040">ANK repeat</keyword>
<name>A0A8S4NZR1_OWEFU</name>
<evidence type="ECO:0000256" key="2">
    <source>
        <dbReference type="ARBA" id="ARBA00023043"/>
    </source>
</evidence>
<evidence type="ECO:0008006" key="6">
    <source>
        <dbReference type="Google" id="ProtNLM"/>
    </source>
</evidence>
<dbReference type="PANTHER" id="PTHR24171">
    <property type="entry name" value="ANKYRIN REPEAT DOMAIN-CONTAINING PROTEIN 39-RELATED"/>
    <property type="match status" value="1"/>
</dbReference>
<evidence type="ECO:0000313" key="4">
    <source>
        <dbReference type="EMBL" id="CAH1785339.1"/>
    </source>
</evidence>
<evidence type="ECO:0000256" key="3">
    <source>
        <dbReference type="PROSITE-ProRule" id="PRU00023"/>
    </source>
</evidence>
<keyword evidence="5" id="KW-1185">Reference proteome</keyword>
<comment type="caution">
    <text evidence="4">The sequence shown here is derived from an EMBL/GenBank/DDBJ whole genome shotgun (WGS) entry which is preliminary data.</text>
</comment>
<dbReference type="InterPro" id="IPR036770">
    <property type="entry name" value="Ankyrin_rpt-contain_sf"/>
</dbReference>
<protein>
    <recommendedName>
        <fullName evidence="6">Ankyrin repeat domain-containing protein</fullName>
    </recommendedName>
</protein>
<dbReference type="Proteomes" id="UP000749559">
    <property type="component" value="Unassembled WGS sequence"/>
</dbReference>
<organism evidence="4 5">
    <name type="scientific">Owenia fusiformis</name>
    <name type="common">Polychaete worm</name>
    <dbReference type="NCBI Taxonomy" id="6347"/>
    <lineage>
        <taxon>Eukaryota</taxon>
        <taxon>Metazoa</taxon>
        <taxon>Spiralia</taxon>
        <taxon>Lophotrochozoa</taxon>
        <taxon>Annelida</taxon>
        <taxon>Polychaeta</taxon>
        <taxon>Sedentaria</taxon>
        <taxon>Canalipalpata</taxon>
        <taxon>Sabellida</taxon>
        <taxon>Oweniida</taxon>
        <taxon>Oweniidae</taxon>
        <taxon>Owenia</taxon>
    </lineage>
</organism>